<dbReference type="PANTHER" id="PTHR10869">
    <property type="entry name" value="PROLYL 4-HYDROXYLASE ALPHA SUBUNIT"/>
    <property type="match status" value="1"/>
</dbReference>
<dbReference type="InterPro" id="IPR044862">
    <property type="entry name" value="Pro_4_hyd_alph_FE2OG_OXY"/>
</dbReference>
<keyword evidence="5" id="KW-0408">Iron</keyword>
<dbReference type="FunFam" id="2.60.120.620:FF:000057">
    <property type="entry name" value="Uncharacterized protein"/>
    <property type="match status" value="1"/>
</dbReference>
<evidence type="ECO:0000256" key="4">
    <source>
        <dbReference type="ARBA" id="ARBA00023002"/>
    </source>
</evidence>
<dbReference type="GO" id="GO:0004656">
    <property type="term" value="F:procollagen-proline 4-dioxygenase activity"/>
    <property type="evidence" value="ECO:0000318"/>
    <property type="project" value="GO_Central"/>
</dbReference>
<protein>
    <recommendedName>
        <fullName evidence="6">Fe2OG dioxygenase domain-containing protein</fullName>
    </recommendedName>
</protein>
<keyword evidence="3" id="KW-0223">Dioxygenase</keyword>
<dbReference type="Proteomes" id="UP000001449">
    <property type="component" value="Chromosome 4"/>
</dbReference>
<dbReference type="Gene3D" id="2.60.120.620">
    <property type="entry name" value="q2cbj1_9rhob like domain"/>
    <property type="match status" value="1"/>
</dbReference>
<dbReference type="GO" id="GO:0005783">
    <property type="term" value="C:endoplasmic reticulum"/>
    <property type="evidence" value="ECO:0000318"/>
    <property type="project" value="GO_Central"/>
</dbReference>
<dbReference type="InterPro" id="IPR045054">
    <property type="entry name" value="P4HA-like"/>
</dbReference>
<dbReference type="GeneID" id="7448814"/>
<evidence type="ECO:0000313" key="8">
    <source>
        <dbReference type="Proteomes" id="UP000001449"/>
    </source>
</evidence>
<feature type="domain" description="Fe2OG dioxygenase" evidence="6">
    <location>
        <begin position="177"/>
        <end position="301"/>
    </location>
</feature>
<proteinExistence type="predicted"/>
<reference evidence="7 8" key="1">
    <citation type="journal article" date="2004" name="Science">
        <title>The genome of the diatom Thalassiosira pseudonana: ecology, evolution, and metabolism.</title>
        <authorList>
            <person name="Armbrust E.V."/>
            <person name="Berges J.A."/>
            <person name="Bowler C."/>
            <person name="Green B.R."/>
            <person name="Martinez D."/>
            <person name="Putnam N.H."/>
            <person name="Zhou S."/>
            <person name="Allen A.E."/>
            <person name="Apt K.E."/>
            <person name="Bechner M."/>
            <person name="Brzezinski M.A."/>
            <person name="Chaal B.K."/>
            <person name="Chiovitti A."/>
            <person name="Davis A.K."/>
            <person name="Demarest M.S."/>
            <person name="Detter J.C."/>
            <person name="Glavina T."/>
            <person name="Goodstein D."/>
            <person name="Hadi M.Z."/>
            <person name="Hellsten U."/>
            <person name="Hildebrand M."/>
            <person name="Jenkins B.D."/>
            <person name="Jurka J."/>
            <person name="Kapitonov V.V."/>
            <person name="Kroger N."/>
            <person name="Lau W.W."/>
            <person name="Lane T.W."/>
            <person name="Larimer F.W."/>
            <person name="Lippmeier J.C."/>
            <person name="Lucas S."/>
            <person name="Medina M."/>
            <person name="Montsant A."/>
            <person name="Obornik M."/>
            <person name="Parker M.S."/>
            <person name="Palenik B."/>
            <person name="Pazour G.J."/>
            <person name="Richardson P.M."/>
            <person name="Rynearson T.A."/>
            <person name="Saito M.A."/>
            <person name="Schwartz D.C."/>
            <person name="Thamatrakoln K."/>
            <person name="Valentin K."/>
            <person name="Vardi A."/>
            <person name="Wilkerson F.P."/>
            <person name="Rokhsar D.S."/>
        </authorList>
    </citation>
    <scope>NUCLEOTIDE SEQUENCE [LARGE SCALE GENOMIC DNA]</scope>
    <source>
        <strain evidence="7 8">CCMP1335</strain>
    </source>
</reference>
<dbReference type="HOGENOM" id="CLU_798016_0_0_1"/>
<dbReference type="GO" id="GO:0031418">
    <property type="term" value="F:L-ascorbic acid binding"/>
    <property type="evidence" value="ECO:0007669"/>
    <property type="project" value="InterPro"/>
</dbReference>
<dbReference type="KEGG" id="tps:THAPSDRAFT_4571"/>
<dbReference type="InParanoid" id="B8BZN6"/>
<dbReference type="Pfam" id="PF13640">
    <property type="entry name" value="2OG-FeII_Oxy_3"/>
    <property type="match status" value="1"/>
</dbReference>
<evidence type="ECO:0000256" key="5">
    <source>
        <dbReference type="ARBA" id="ARBA00023004"/>
    </source>
</evidence>
<name>B8BZN6_THAPS</name>
<evidence type="ECO:0000256" key="3">
    <source>
        <dbReference type="ARBA" id="ARBA00022964"/>
    </source>
</evidence>
<dbReference type="PROSITE" id="PS51471">
    <property type="entry name" value="FE2OG_OXY"/>
    <property type="match status" value="1"/>
</dbReference>
<keyword evidence="2" id="KW-0479">Metal-binding</keyword>
<dbReference type="GO" id="GO:0005506">
    <property type="term" value="F:iron ion binding"/>
    <property type="evidence" value="ECO:0007669"/>
    <property type="project" value="InterPro"/>
</dbReference>
<dbReference type="OMA" id="TTWFCRY"/>
<dbReference type="InterPro" id="IPR005123">
    <property type="entry name" value="Oxoglu/Fe-dep_dioxygenase_dom"/>
</dbReference>
<dbReference type="PaxDb" id="35128-Thaps4571"/>
<keyword evidence="8" id="KW-1185">Reference proteome</keyword>
<dbReference type="AlphaFoldDB" id="B8BZN6"/>
<dbReference type="STRING" id="35128.B8BZN6"/>
<keyword evidence="4" id="KW-0560">Oxidoreductase</keyword>
<dbReference type="InterPro" id="IPR006620">
    <property type="entry name" value="Pro_4_hyd_alph"/>
</dbReference>
<evidence type="ECO:0000313" key="7">
    <source>
        <dbReference type="EMBL" id="EED93383.1"/>
    </source>
</evidence>
<gene>
    <name evidence="7" type="ORF">THAPSDRAFT_4571</name>
</gene>
<organism evidence="7 8">
    <name type="scientific">Thalassiosira pseudonana</name>
    <name type="common">Marine diatom</name>
    <name type="synonym">Cyclotella nana</name>
    <dbReference type="NCBI Taxonomy" id="35128"/>
    <lineage>
        <taxon>Eukaryota</taxon>
        <taxon>Sar</taxon>
        <taxon>Stramenopiles</taxon>
        <taxon>Ochrophyta</taxon>
        <taxon>Bacillariophyta</taxon>
        <taxon>Coscinodiscophyceae</taxon>
        <taxon>Thalassiosirophycidae</taxon>
        <taxon>Thalassiosirales</taxon>
        <taxon>Thalassiosiraceae</taxon>
        <taxon>Thalassiosira</taxon>
    </lineage>
</organism>
<dbReference type="EMBL" id="CM000641">
    <property type="protein sequence ID" value="EED93383.1"/>
    <property type="molecule type" value="Genomic_DNA"/>
</dbReference>
<evidence type="ECO:0000256" key="2">
    <source>
        <dbReference type="ARBA" id="ARBA00022723"/>
    </source>
</evidence>
<dbReference type="SMART" id="SM00702">
    <property type="entry name" value="P4Hc"/>
    <property type="match status" value="1"/>
</dbReference>
<dbReference type="PANTHER" id="PTHR10869:SF229">
    <property type="entry name" value="PROLYL 4-HYDROXYLASE ALPHA SUBUNIT DOMAIN-CONTAINING PROTEIN"/>
    <property type="match status" value="1"/>
</dbReference>
<sequence>MTSITQTSPKLDRFGLPLPTEDDVFPPLSDDILRVPVGDDASIFRRDVVEHAMKQHLGVNLDAFDDCGYSIHSEQSETGDVSDGGNNNEPYRWKLQLLHNDPPVFQVDNFFTPAECKSYVSMVDSNNNGDRNDAKAVQITSPTFMNSVSRRTSTTWFCRYDGVPTLLSKAQRLLNVDLNQMEEPQIVRYRTGEEFSYHYDEIPSMQLSNGGQRLATLLVYLNDLDEGRGGGTIFRDLTAANKGKAKRKGSNNTNQLTVRPTTGTALLFFPSFKDGTPDVRTLHKGEVALDTKMIAQLWIHQREYKAGVPENNLQSDAKAGVGGEAARLGFV</sequence>
<dbReference type="RefSeq" id="XP_002289846.1">
    <property type="nucleotide sequence ID" value="XM_002289810.1"/>
</dbReference>
<dbReference type="eggNOG" id="KOG1591">
    <property type="taxonomic scope" value="Eukaryota"/>
</dbReference>
<evidence type="ECO:0000259" key="6">
    <source>
        <dbReference type="PROSITE" id="PS51471"/>
    </source>
</evidence>
<reference evidence="7 8" key="2">
    <citation type="journal article" date="2008" name="Nature">
        <title>The Phaeodactylum genome reveals the evolutionary history of diatom genomes.</title>
        <authorList>
            <person name="Bowler C."/>
            <person name="Allen A.E."/>
            <person name="Badger J.H."/>
            <person name="Grimwood J."/>
            <person name="Jabbari K."/>
            <person name="Kuo A."/>
            <person name="Maheswari U."/>
            <person name="Martens C."/>
            <person name="Maumus F."/>
            <person name="Otillar R.P."/>
            <person name="Rayko E."/>
            <person name="Salamov A."/>
            <person name="Vandepoele K."/>
            <person name="Beszteri B."/>
            <person name="Gruber A."/>
            <person name="Heijde M."/>
            <person name="Katinka M."/>
            <person name="Mock T."/>
            <person name="Valentin K."/>
            <person name="Verret F."/>
            <person name="Berges J.A."/>
            <person name="Brownlee C."/>
            <person name="Cadoret J.P."/>
            <person name="Chiovitti A."/>
            <person name="Choi C.J."/>
            <person name="Coesel S."/>
            <person name="De Martino A."/>
            <person name="Detter J.C."/>
            <person name="Durkin C."/>
            <person name="Falciatore A."/>
            <person name="Fournet J."/>
            <person name="Haruta M."/>
            <person name="Huysman M.J."/>
            <person name="Jenkins B.D."/>
            <person name="Jiroutova K."/>
            <person name="Jorgensen R.E."/>
            <person name="Joubert Y."/>
            <person name="Kaplan A."/>
            <person name="Kroger N."/>
            <person name="Kroth P.G."/>
            <person name="La Roche J."/>
            <person name="Lindquist E."/>
            <person name="Lommer M."/>
            <person name="Martin-Jezequel V."/>
            <person name="Lopez P.J."/>
            <person name="Lucas S."/>
            <person name="Mangogna M."/>
            <person name="McGinnis K."/>
            <person name="Medlin L.K."/>
            <person name="Montsant A."/>
            <person name="Oudot-Le Secq M.P."/>
            <person name="Napoli C."/>
            <person name="Obornik M."/>
            <person name="Parker M.S."/>
            <person name="Petit J.L."/>
            <person name="Porcel B.M."/>
            <person name="Poulsen N."/>
            <person name="Robison M."/>
            <person name="Rychlewski L."/>
            <person name="Rynearson T.A."/>
            <person name="Schmutz J."/>
            <person name="Shapiro H."/>
            <person name="Siaut M."/>
            <person name="Stanley M."/>
            <person name="Sussman M.R."/>
            <person name="Taylor A.R."/>
            <person name="Vardi A."/>
            <person name="von Dassow P."/>
            <person name="Vyverman W."/>
            <person name="Willis A."/>
            <person name="Wyrwicz L.S."/>
            <person name="Rokhsar D.S."/>
            <person name="Weissenbach J."/>
            <person name="Armbrust E.V."/>
            <person name="Green B.R."/>
            <person name="Van de Peer Y."/>
            <person name="Grigoriev I.V."/>
        </authorList>
    </citation>
    <scope>NUCLEOTIDE SEQUENCE [LARGE SCALE GENOMIC DNA]</scope>
    <source>
        <strain evidence="7 8">CCMP1335</strain>
    </source>
</reference>
<accession>B8BZN6</accession>
<comment type="cofactor">
    <cofactor evidence="1">
        <name>L-ascorbate</name>
        <dbReference type="ChEBI" id="CHEBI:38290"/>
    </cofactor>
</comment>
<evidence type="ECO:0000256" key="1">
    <source>
        <dbReference type="ARBA" id="ARBA00001961"/>
    </source>
</evidence>